<protein>
    <submittedName>
        <fullName evidence="2">Uncharacterized protein</fullName>
    </submittedName>
</protein>
<evidence type="ECO:0000313" key="2">
    <source>
        <dbReference type="EMBL" id="VAW15479.1"/>
    </source>
</evidence>
<proteinExistence type="predicted"/>
<feature type="coiled-coil region" evidence="1">
    <location>
        <begin position="30"/>
        <end position="94"/>
    </location>
</feature>
<organism evidence="2">
    <name type="scientific">hydrothermal vent metagenome</name>
    <dbReference type="NCBI Taxonomy" id="652676"/>
    <lineage>
        <taxon>unclassified sequences</taxon>
        <taxon>metagenomes</taxon>
        <taxon>ecological metagenomes</taxon>
    </lineage>
</organism>
<reference evidence="2" key="1">
    <citation type="submission" date="2018-06" db="EMBL/GenBank/DDBJ databases">
        <authorList>
            <person name="Zhirakovskaya E."/>
        </authorList>
    </citation>
    <scope>NUCLEOTIDE SEQUENCE</scope>
</reference>
<gene>
    <name evidence="2" type="ORF">MNBD_BACTEROID01-2628</name>
</gene>
<dbReference type="EMBL" id="UOEP01000049">
    <property type="protein sequence ID" value="VAW15479.1"/>
    <property type="molecule type" value="Genomic_DNA"/>
</dbReference>
<dbReference type="AlphaFoldDB" id="A0A3B0TTC0"/>
<name>A0A3B0TTC0_9ZZZZ</name>
<accession>A0A3B0TTC0</accession>
<sequence>MNEEDRLIVREFKAKIAQLMAQFNTVGSDKLQLQKENLALKEKINLLEQEKENLGRRYENLRIAKVIESGYNDNRDAKQKINKLLREIDKCIALLNK</sequence>
<keyword evidence="1" id="KW-0175">Coiled coil</keyword>
<evidence type="ECO:0000256" key="1">
    <source>
        <dbReference type="SAM" id="Coils"/>
    </source>
</evidence>